<protein>
    <submittedName>
        <fullName evidence="2">Uncharacterized protein</fullName>
    </submittedName>
</protein>
<feature type="region of interest" description="Disordered" evidence="1">
    <location>
        <begin position="229"/>
        <end position="249"/>
    </location>
</feature>
<keyword evidence="3" id="KW-1185">Reference proteome</keyword>
<dbReference type="Proteomes" id="UP001558613">
    <property type="component" value="Unassembled WGS sequence"/>
</dbReference>
<name>A0ABR3L126_9TELE</name>
<evidence type="ECO:0000313" key="3">
    <source>
        <dbReference type="Proteomes" id="UP001558613"/>
    </source>
</evidence>
<reference evidence="2 3" key="1">
    <citation type="submission" date="2023-09" db="EMBL/GenBank/DDBJ databases">
        <authorList>
            <person name="Wang M."/>
        </authorList>
    </citation>
    <scope>NUCLEOTIDE SEQUENCE [LARGE SCALE GENOMIC DNA]</scope>
    <source>
        <strain evidence="2">GT-2023</strain>
        <tissue evidence="2">Liver</tissue>
    </source>
</reference>
<accession>A0ABR3L126</accession>
<feature type="compositionally biased region" description="Low complexity" evidence="1">
    <location>
        <begin position="229"/>
        <end position="239"/>
    </location>
</feature>
<evidence type="ECO:0000313" key="2">
    <source>
        <dbReference type="EMBL" id="KAL1246605.1"/>
    </source>
</evidence>
<comment type="caution">
    <text evidence="2">The sequence shown here is derived from an EMBL/GenBank/DDBJ whole genome shotgun (WGS) entry which is preliminary data.</text>
</comment>
<sequence length="367" mass="40754">MPNLAETRHDRVIAPRPKHRRHPETFPLRLWQQREERGPVPGRTRMFSLRPNRIKNKTSSGEPGAPGYKMTCQFNGAAASIISTNHQYSSPSVLDGDPPARLRRMESYRRKQTGPSLGLDWEADQEESNLIRGESLLQSSFTCWWSRKAVFGLSVKGLRPAEGGGYANESVARAMRRWCVAEAKSQQDDGGGTGSGRHLQLKTSVCAKQMARQAGKAGRFRRKACALPTPTTRRTSSPPNARGNSATVKPKIAFGSGDESGSQGITGGPGICSGGRQYIPVTVRNWDTPRRATAKKVFGISKNIRREITSERWDLVRYDLISSCDHMTGRREQVQRAEPVPEPLIILTSRLLSAEHIDHSPSYFQPL</sequence>
<proteinExistence type="predicted"/>
<evidence type="ECO:0000256" key="1">
    <source>
        <dbReference type="SAM" id="MobiDB-lite"/>
    </source>
</evidence>
<organism evidence="2 3">
    <name type="scientific">Cirrhinus molitorella</name>
    <name type="common">mud carp</name>
    <dbReference type="NCBI Taxonomy" id="172907"/>
    <lineage>
        <taxon>Eukaryota</taxon>
        <taxon>Metazoa</taxon>
        <taxon>Chordata</taxon>
        <taxon>Craniata</taxon>
        <taxon>Vertebrata</taxon>
        <taxon>Euteleostomi</taxon>
        <taxon>Actinopterygii</taxon>
        <taxon>Neopterygii</taxon>
        <taxon>Teleostei</taxon>
        <taxon>Ostariophysi</taxon>
        <taxon>Cypriniformes</taxon>
        <taxon>Cyprinidae</taxon>
        <taxon>Labeoninae</taxon>
        <taxon>Labeonini</taxon>
        <taxon>Cirrhinus</taxon>
    </lineage>
</organism>
<gene>
    <name evidence="2" type="ORF">QQF64_034568</name>
</gene>
<dbReference type="EMBL" id="JAYMGO010000222">
    <property type="protein sequence ID" value="KAL1246605.1"/>
    <property type="molecule type" value="Genomic_DNA"/>
</dbReference>